<dbReference type="GO" id="GO:0051537">
    <property type="term" value="F:2 iron, 2 sulfur cluster binding"/>
    <property type="evidence" value="ECO:0007669"/>
    <property type="project" value="UniProtKB-KW"/>
</dbReference>
<dbReference type="Gene3D" id="2.40.30.10">
    <property type="entry name" value="Translation factors"/>
    <property type="match status" value="1"/>
</dbReference>
<evidence type="ECO:0000313" key="14">
    <source>
        <dbReference type="EMBL" id="RSL31503.1"/>
    </source>
</evidence>
<comment type="cofactor">
    <cofactor evidence="12">
        <name>[2Fe-2S] cluster</name>
        <dbReference type="ChEBI" id="CHEBI:190135"/>
    </cofactor>
    <text evidence="12">Binds 1 [2Fe-2S] cluster per subunit.</text>
</comment>
<feature type="domain" description="FAD-binding FR-type" evidence="13">
    <location>
        <begin position="1"/>
        <end position="101"/>
    </location>
</feature>
<dbReference type="GO" id="GO:0006221">
    <property type="term" value="P:pyrimidine nucleotide biosynthetic process"/>
    <property type="evidence" value="ECO:0007669"/>
    <property type="project" value="InterPro"/>
</dbReference>
<dbReference type="Proteomes" id="UP000275076">
    <property type="component" value="Unassembled WGS sequence"/>
</dbReference>
<evidence type="ECO:0000256" key="1">
    <source>
        <dbReference type="ARBA" id="ARBA00006422"/>
    </source>
</evidence>
<evidence type="ECO:0000259" key="13">
    <source>
        <dbReference type="PROSITE" id="PS51384"/>
    </source>
</evidence>
<feature type="binding site" evidence="11">
    <location>
        <begin position="76"/>
        <end position="77"/>
    </location>
    <ligand>
        <name>FAD</name>
        <dbReference type="ChEBI" id="CHEBI:57692"/>
    </ligand>
</feature>
<gene>
    <name evidence="14" type="ORF">D7Z54_20585</name>
</gene>
<dbReference type="EMBL" id="RBVX01000024">
    <property type="protein sequence ID" value="RSL31503.1"/>
    <property type="molecule type" value="Genomic_DNA"/>
</dbReference>
<dbReference type="InterPro" id="IPR017927">
    <property type="entry name" value="FAD-bd_FR_type"/>
</dbReference>
<dbReference type="SUPFAM" id="SSF63380">
    <property type="entry name" value="Riboflavin synthase domain-like"/>
    <property type="match status" value="1"/>
</dbReference>
<dbReference type="GO" id="GO:0050660">
    <property type="term" value="F:flavin adenine dinucleotide binding"/>
    <property type="evidence" value="ECO:0007669"/>
    <property type="project" value="InterPro"/>
</dbReference>
<keyword evidence="2" id="KW-0813">Transport</keyword>
<keyword evidence="15" id="KW-1185">Reference proteome</keyword>
<keyword evidence="5 12" id="KW-0479">Metal-binding</keyword>
<comment type="similarity">
    <text evidence="1">Belongs to the PyrK family.</text>
</comment>
<evidence type="ECO:0000256" key="8">
    <source>
        <dbReference type="ARBA" id="ARBA00023004"/>
    </source>
</evidence>
<keyword evidence="8 12" id="KW-0408">Iron</keyword>
<evidence type="ECO:0000256" key="3">
    <source>
        <dbReference type="ARBA" id="ARBA00022630"/>
    </source>
</evidence>
<dbReference type="InterPro" id="IPR037117">
    <property type="entry name" value="Dihydroorotate_DH_ele_sf"/>
</dbReference>
<evidence type="ECO:0000256" key="9">
    <source>
        <dbReference type="ARBA" id="ARBA00023014"/>
    </source>
</evidence>
<evidence type="ECO:0000256" key="10">
    <source>
        <dbReference type="ARBA" id="ARBA00034078"/>
    </source>
</evidence>
<evidence type="ECO:0000256" key="12">
    <source>
        <dbReference type="PIRSR" id="PIRSR006816-2"/>
    </source>
</evidence>
<dbReference type="PIRSF" id="PIRSF006816">
    <property type="entry name" value="Cyc3_hyd_g"/>
    <property type="match status" value="1"/>
</dbReference>
<comment type="cofactor">
    <cofactor evidence="11">
        <name>FAD</name>
        <dbReference type="ChEBI" id="CHEBI:57692"/>
    </cofactor>
    <text evidence="11">Binds 1 FAD per subunit.</text>
</comment>
<dbReference type="InterPro" id="IPR012165">
    <property type="entry name" value="Cyt_c3_hydrogenase_gsu"/>
</dbReference>
<feature type="binding site" evidence="12">
    <location>
        <position position="223"/>
    </location>
    <ligand>
        <name>[2Fe-2S] cluster</name>
        <dbReference type="ChEBI" id="CHEBI:190135"/>
    </ligand>
</feature>
<dbReference type="InterPro" id="IPR017938">
    <property type="entry name" value="Riboflavin_synthase-like_b-brl"/>
</dbReference>
<feature type="binding site" evidence="12">
    <location>
        <position position="231"/>
    </location>
    <ligand>
        <name>[2Fe-2S] cluster</name>
        <dbReference type="ChEBI" id="CHEBI:190135"/>
    </ligand>
</feature>
<evidence type="ECO:0000256" key="11">
    <source>
        <dbReference type="PIRSR" id="PIRSR006816-1"/>
    </source>
</evidence>
<sequence>MKQHLLPIISNVQVSERYWHMKVDTETMRDSIEPGQFFHIRCSDGISPFLRRPFSIYRINRTEDTIEFLYLVKGEGTKDLTRKQPGETADLVGPLGYGFQLQPSYDEILLTARGVGIATLAALAQDAQNKGVRCTAILSARSKNDLLAAETLQDFGADVYNVTEEEGTSDVDAVETLMRDIIGSKNITSLYTCGSRRLSRLNQRLADEYGLPGEIALEEQMGCAMGACFACVCDIDENGKRKSVRVCLEGPVFPLEKVVIQ</sequence>
<keyword evidence="4 12" id="KW-0001">2Fe-2S</keyword>
<keyword evidence="3 11" id="KW-0285">Flavoprotein</keyword>
<dbReference type="GO" id="GO:0046872">
    <property type="term" value="F:metal ion binding"/>
    <property type="evidence" value="ECO:0007669"/>
    <property type="project" value="UniProtKB-KW"/>
</dbReference>
<dbReference type="PROSITE" id="PS51384">
    <property type="entry name" value="FAD_FR"/>
    <property type="match status" value="1"/>
</dbReference>
<dbReference type="OrthoDB" id="9778346at2"/>
<name>A0A3R9RB94_9BACI</name>
<reference evidence="14 15" key="1">
    <citation type="submission" date="2018-10" db="EMBL/GenBank/DDBJ databases">
        <title>Draft genome sequence of Bacillus salarius IM0101, isolated from a hypersaline soil in Inner Mongolia, China.</title>
        <authorList>
            <person name="Yamprayoonswat W."/>
            <person name="Boonvisut S."/>
            <person name="Jumpathong W."/>
            <person name="Sittihan S."/>
            <person name="Ruangsuj P."/>
            <person name="Wanthongcharoen S."/>
            <person name="Thongpramul N."/>
            <person name="Pimmason S."/>
            <person name="Yu B."/>
            <person name="Yasawong M."/>
        </authorList>
    </citation>
    <scope>NUCLEOTIDE SEQUENCE [LARGE SCALE GENOMIC DNA]</scope>
    <source>
        <strain evidence="14 15">IM0101</strain>
    </source>
</reference>
<feature type="binding site" evidence="12">
    <location>
        <position position="228"/>
    </location>
    <ligand>
        <name>[2Fe-2S] cluster</name>
        <dbReference type="ChEBI" id="CHEBI:190135"/>
    </ligand>
</feature>
<dbReference type="SUPFAM" id="SSF52343">
    <property type="entry name" value="Ferredoxin reductase-like, C-terminal NADP-linked domain"/>
    <property type="match status" value="1"/>
</dbReference>
<dbReference type="InterPro" id="IPR039261">
    <property type="entry name" value="FNR_nucleotide-bd"/>
</dbReference>
<dbReference type="InterPro" id="IPR050353">
    <property type="entry name" value="PyrK_electron_transfer"/>
</dbReference>
<accession>A0A3R9RB94</accession>
<dbReference type="AlphaFoldDB" id="A0A3R9RB94"/>
<evidence type="ECO:0000256" key="6">
    <source>
        <dbReference type="ARBA" id="ARBA00022827"/>
    </source>
</evidence>
<dbReference type="PANTHER" id="PTHR43513:SF3">
    <property type="entry name" value="DIHYDROOROTATE DEHYDROGENASE B (NAD(+)), ELECTRON TRANSFER SUBUNIT-RELATED"/>
    <property type="match status" value="1"/>
</dbReference>
<keyword evidence="9 12" id="KW-0411">Iron-sulfur</keyword>
<dbReference type="PANTHER" id="PTHR43513">
    <property type="entry name" value="DIHYDROOROTATE DEHYDROGENASE B (NAD(+)), ELECTRON TRANSFER SUBUNIT"/>
    <property type="match status" value="1"/>
</dbReference>
<dbReference type="InterPro" id="IPR019480">
    <property type="entry name" value="Dihydroorotate_DH_Fe-S-bd"/>
</dbReference>
<dbReference type="GO" id="GO:0016491">
    <property type="term" value="F:oxidoreductase activity"/>
    <property type="evidence" value="ECO:0007669"/>
    <property type="project" value="InterPro"/>
</dbReference>
<dbReference type="CDD" id="cd06218">
    <property type="entry name" value="DHOD_e_trans"/>
    <property type="match status" value="1"/>
</dbReference>
<protein>
    <submittedName>
        <fullName evidence="14">Dihydroorotate dehydrogenase electron transfer subunit</fullName>
    </submittedName>
</protein>
<dbReference type="Pfam" id="PF10418">
    <property type="entry name" value="DHODB_Fe-S_bind"/>
    <property type="match status" value="1"/>
</dbReference>
<evidence type="ECO:0000256" key="5">
    <source>
        <dbReference type="ARBA" id="ARBA00022723"/>
    </source>
</evidence>
<evidence type="ECO:0000256" key="2">
    <source>
        <dbReference type="ARBA" id="ARBA00022448"/>
    </source>
</evidence>
<organism evidence="14 15">
    <name type="scientific">Salibacterium salarium</name>
    <dbReference type="NCBI Taxonomy" id="284579"/>
    <lineage>
        <taxon>Bacteria</taxon>
        <taxon>Bacillati</taxon>
        <taxon>Bacillota</taxon>
        <taxon>Bacilli</taxon>
        <taxon>Bacillales</taxon>
        <taxon>Bacillaceae</taxon>
    </lineage>
</organism>
<proteinExistence type="inferred from homology"/>
<evidence type="ECO:0000256" key="7">
    <source>
        <dbReference type="ARBA" id="ARBA00022982"/>
    </source>
</evidence>
<keyword evidence="6 11" id="KW-0274">FAD</keyword>
<feature type="binding site" evidence="12">
    <location>
        <position position="247"/>
    </location>
    <ligand>
        <name>[2Fe-2S] cluster</name>
        <dbReference type="ChEBI" id="CHEBI:190135"/>
    </ligand>
</feature>
<evidence type="ECO:0000313" key="15">
    <source>
        <dbReference type="Proteomes" id="UP000275076"/>
    </source>
</evidence>
<comment type="caution">
    <text evidence="14">The sequence shown here is derived from an EMBL/GenBank/DDBJ whole genome shotgun (WGS) entry which is preliminary data.</text>
</comment>
<evidence type="ECO:0000256" key="4">
    <source>
        <dbReference type="ARBA" id="ARBA00022714"/>
    </source>
</evidence>
<feature type="binding site" evidence="11">
    <location>
        <begin position="52"/>
        <end position="55"/>
    </location>
    <ligand>
        <name>FAD</name>
        <dbReference type="ChEBI" id="CHEBI:57692"/>
    </ligand>
</feature>
<dbReference type="Gene3D" id="2.10.240.10">
    <property type="entry name" value="Dihydroorotate dehydrogenase, electron transfer subunit"/>
    <property type="match status" value="1"/>
</dbReference>
<dbReference type="Gene3D" id="3.40.50.80">
    <property type="entry name" value="Nucleotide-binding domain of ferredoxin-NADP reductase (FNR) module"/>
    <property type="match status" value="1"/>
</dbReference>
<comment type="cofactor">
    <cofactor evidence="10">
        <name>[2Fe-2S] cluster</name>
        <dbReference type="ChEBI" id="CHEBI:190135"/>
    </cofactor>
</comment>
<keyword evidence="7" id="KW-0249">Electron transport</keyword>